<keyword evidence="3 6" id="KW-0812">Transmembrane</keyword>
<dbReference type="Pfam" id="PF02687">
    <property type="entry name" value="FtsX"/>
    <property type="match status" value="1"/>
</dbReference>
<dbReference type="InterPro" id="IPR050250">
    <property type="entry name" value="Macrolide_Exporter_MacB"/>
</dbReference>
<dbReference type="EMBL" id="JAHESF010000009">
    <property type="protein sequence ID" value="MBT1697380.1"/>
    <property type="molecule type" value="Genomic_DNA"/>
</dbReference>
<keyword evidence="4 6" id="KW-1133">Transmembrane helix</keyword>
<feature type="transmembrane region" description="Helical" evidence="6">
    <location>
        <begin position="286"/>
        <end position="311"/>
    </location>
</feature>
<proteinExistence type="predicted"/>
<keyword evidence="2" id="KW-1003">Cell membrane</keyword>
<feature type="transmembrane region" description="Helical" evidence="6">
    <location>
        <begin position="335"/>
        <end position="357"/>
    </location>
</feature>
<gene>
    <name evidence="9" type="ORF">KK083_10870</name>
</gene>
<evidence type="ECO:0000256" key="1">
    <source>
        <dbReference type="ARBA" id="ARBA00004651"/>
    </source>
</evidence>
<dbReference type="GO" id="GO:0005886">
    <property type="term" value="C:plasma membrane"/>
    <property type="evidence" value="ECO:0007669"/>
    <property type="project" value="UniProtKB-SubCell"/>
</dbReference>
<feature type="transmembrane region" description="Helical" evidence="6">
    <location>
        <begin position="377"/>
        <end position="396"/>
    </location>
</feature>
<dbReference type="Proteomes" id="UP001319200">
    <property type="component" value="Unassembled WGS sequence"/>
</dbReference>
<feature type="domain" description="ABC3 transporter permease C-terminal" evidence="7">
    <location>
        <begin position="291"/>
        <end position="404"/>
    </location>
</feature>
<dbReference type="RefSeq" id="WP_254163253.1">
    <property type="nucleotide sequence ID" value="NZ_JAHESF010000009.1"/>
</dbReference>
<keyword evidence="5 6" id="KW-0472">Membrane</keyword>
<feature type="domain" description="MacB-like periplasmic core" evidence="8">
    <location>
        <begin position="21"/>
        <end position="247"/>
    </location>
</feature>
<name>A0AAP2DJG6_9BACT</name>
<reference evidence="9 10" key="1">
    <citation type="submission" date="2021-05" db="EMBL/GenBank/DDBJ databases">
        <title>A Polyphasic approach of four new species of the genus Ohtaekwangia: Ohtaekwangia histidinii sp. nov., Ohtaekwangia cretensis sp. nov., Ohtaekwangia indiensis sp. nov., Ohtaekwangia reichenbachii sp. nov. from diverse environment.</title>
        <authorList>
            <person name="Octaviana S."/>
        </authorList>
    </citation>
    <scope>NUCLEOTIDE SEQUENCE [LARGE SCALE GENOMIC DNA]</scope>
    <source>
        <strain evidence="9 10">PWU4</strain>
    </source>
</reference>
<dbReference type="InterPro" id="IPR025857">
    <property type="entry name" value="MacB_PCD"/>
</dbReference>
<organism evidence="9 10">
    <name type="scientific">Chryseosolibacter histidini</name>
    <dbReference type="NCBI Taxonomy" id="2782349"/>
    <lineage>
        <taxon>Bacteria</taxon>
        <taxon>Pseudomonadati</taxon>
        <taxon>Bacteroidota</taxon>
        <taxon>Cytophagia</taxon>
        <taxon>Cytophagales</taxon>
        <taxon>Chryseotaleaceae</taxon>
        <taxon>Chryseosolibacter</taxon>
    </lineage>
</organism>
<dbReference type="AlphaFoldDB" id="A0AAP2DJG6"/>
<evidence type="ECO:0000259" key="7">
    <source>
        <dbReference type="Pfam" id="PF02687"/>
    </source>
</evidence>
<dbReference type="Pfam" id="PF12704">
    <property type="entry name" value="MacB_PCD"/>
    <property type="match status" value="1"/>
</dbReference>
<evidence type="ECO:0000256" key="5">
    <source>
        <dbReference type="ARBA" id="ARBA00023136"/>
    </source>
</evidence>
<accession>A0AAP2DJG6</accession>
<protein>
    <submittedName>
        <fullName evidence="9">ABC transporter permease</fullName>
    </submittedName>
</protein>
<comment type="caution">
    <text evidence="9">The sequence shown here is derived from an EMBL/GenBank/DDBJ whole genome shotgun (WGS) entry which is preliminary data.</text>
</comment>
<dbReference type="PANTHER" id="PTHR30572:SF15">
    <property type="entry name" value="ABC TRANSPORTER PERMEASE"/>
    <property type="match status" value="1"/>
</dbReference>
<sequence>MNLIENFKEGLRSVQANMLRSVLTALIVAIGITALVGMLTTIDGIEHSVNESLATLGVNTFDINSKTNRGSSSQGVAEKTYPQIRMNEAFRFIDEYEVASTISLSSYLTQVAEVKRLSNKTNPNVAVVGCNEEYFAIKGLDFLSGRGFSRLEVDYGTQVAVIGYKVYTTLFPDNQQAIGQEVNFNGAQFRVIGVLKEKGQLSEDNYDNMVIIPIIKANQMAKGRGLWYDLTVGIQDPSQMEYAMGEATGLMRRIRGDQIGRENSFELEKSETLAQELESITSGLRLAGFGIGFVTLLGASIALMNIMLVSVTERTREVGVRKALGATPRRIRQQFVIEAIVVCLLGGVTGVILGILIGNLLASLMNIDGFVIPWAEMVLGMVVCIAVGLISGYYPASKASRLDPIESLRFE</sequence>
<dbReference type="InterPro" id="IPR003838">
    <property type="entry name" value="ABC3_permease_C"/>
</dbReference>
<evidence type="ECO:0000256" key="2">
    <source>
        <dbReference type="ARBA" id="ARBA00022475"/>
    </source>
</evidence>
<evidence type="ECO:0000313" key="9">
    <source>
        <dbReference type="EMBL" id="MBT1697380.1"/>
    </source>
</evidence>
<evidence type="ECO:0000313" key="10">
    <source>
        <dbReference type="Proteomes" id="UP001319200"/>
    </source>
</evidence>
<feature type="transmembrane region" description="Helical" evidence="6">
    <location>
        <begin position="21"/>
        <end position="42"/>
    </location>
</feature>
<dbReference type="PANTHER" id="PTHR30572">
    <property type="entry name" value="MEMBRANE COMPONENT OF TRANSPORTER-RELATED"/>
    <property type="match status" value="1"/>
</dbReference>
<dbReference type="GO" id="GO:0022857">
    <property type="term" value="F:transmembrane transporter activity"/>
    <property type="evidence" value="ECO:0007669"/>
    <property type="project" value="TreeGrafter"/>
</dbReference>
<evidence type="ECO:0000256" key="4">
    <source>
        <dbReference type="ARBA" id="ARBA00022989"/>
    </source>
</evidence>
<comment type="subcellular location">
    <subcellularLocation>
        <location evidence="1">Cell membrane</location>
        <topology evidence="1">Multi-pass membrane protein</topology>
    </subcellularLocation>
</comment>
<evidence type="ECO:0000259" key="8">
    <source>
        <dbReference type="Pfam" id="PF12704"/>
    </source>
</evidence>
<evidence type="ECO:0000256" key="3">
    <source>
        <dbReference type="ARBA" id="ARBA00022692"/>
    </source>
</evidence>
<evidence type="ECO:0000256" key="6">
    <source>
        <dbReference type="SAM" id="Phobius"/>
    </source>
</evidence>
<keyword evidence="10" id="KW-1185">Reference proteome</keyword>